<gene>
    <name evidence="6" type="ORF">GCM10012284_18060</name>
</gene>
<sequence>MRHVAPPIAELTARAQTLSSAGDLQAAREILTGALDPRRVDPQHASPDLATAAALLARILVGLGDSHAARSWAGFAHAAEDRLHGPQDERTLAAAALHAAVLHRVGNHGRAAQLYHDLVGSLATKDGPNSPRVLAAEADLATAEHAAGHCTAARARLADAWQRYRSVHGDAAPAGIKMLARLGAMERECGRFAESTEHLSLVQELCARYLPADHPLARQAASLAAAPPSGRHTCGRVMQSSGPDTDPGPAAGPVPAPAGPRHPERAVPDQAASPQAGPDFSDPPPDDRITDPNGSVYQAPMYLHQMQTAPGTRNGGRHARVDTPLPAPGQRAEYTRDGRRVPAGSAPVETPQRRLPVPVRRPERRPGNPYVLIAAVVAGIAVAAVVVVLTLPRAVGQSGAPATTPASSAPASPPVVITPTSGAPDGAAPTAVKLRDNHDSVSLTWGYPDDSEGPVLISGGRVGQEQRAFQQLPAGTTNYVVYGLNEAENYCFTVAVVYTTDRVATSKQVCTHR</sequence>
<dbReference type="CDD" id="cd00063">
    <property type="entry name" value="FN3"/>
    <property type="match status" value="1"/>
</dbReference>
<dbReference type="SUPFAM" id="SSF49265">
    <property type="entry name" value="Fibronectin type III"/>
    <property type="match status" value="1"/>
</dbReference>
<feature type="domain" description="Fibronectin type-III" evidence="5">
    <location>
        <begin position="428"/>
        <end position="513"/>
    </location>
</feature>
<evidence type="ECO:0000259" key="5">
    <source>
        <dbReference type="PROSITE" id="PS50853"/>
    </source>
</evidence>
<keyword evidence="4" id="KW-0812">Transmembrane</keyword>
<dbReference type="AlphaFoldDB" id="A0A8J3BZD2"/>
<feature type="region of interest" description="Disordered" evidence="3">
    <location>
        <begin position="307"/>
        <end position="365"/>
    </location>
</feature>
<dbReference type="InterPro" id="IPR013783">
    <property type="entry name" value="Ig-like_fold"/>
</dbReference>
<dbReference type="InterPro" id="IPR036116">
    <property type="entry name" value="FN3_sf"/>
</dbReference>
<keyword evidence="4" id="KW-1133">Transmembrane helix</keyword>
<accession>A0A8J3BZD2</accession>
<feature type="region of interest" description="Disordered" evidence="3">
    <location>
        <begin position="221"/>
        <end position="295"/>
    </location>
</feature>
<evidence type="ECO:0000256" key="1">
    <source>
        <dbReference type="ARBA" id="ARBA00023295"/>
    </source>
</evidence>
<keyword evidence="4" id="KW-0472">Membrane</keyword>
<dbReference type="RefSeq" id="WP_189078670.1">
    <property type="nucleotide sequence ID" value="NZ_BMMX01000005.1"/>
</dbReference>
<evidence type="ECO:0000256" key="3">
    <source>
        <dbReference type="SAM" id="MobiDB-lite"/>
    </source>
</evidence>
<evidence type="ECO:0000256" key="4">
    <source>
        <dbReference type="SAM" id="Phobius"/>
    </source>
</evidence>
<dbReference type="GO" id="GO:0016798">
    <property type="term" value="F:hydrolase activity, acting on glycosyl bonds"/>
    <property type="evidence" value="ECO:0007669"/>
    <property type="project" value="UniProtKB-KW"/>
</dbReference>
<evidence type="ECO:0000313" key="6">
    <source>
        <dbReference type="EMBL" id="GGK84249.1"/>
    </source>
</evidence>
<dbReference type="GO" id="GO:0000272">
    <property type="term" value="P:polysaccharide catabolic process"/>
    <property type="evidence" value="ECO:0007669"/>
    <property type="project" value="UniProtKB-KW"/>
</dbReference>
<dbReference type="InterPro" id="IPR003961">
    <property type="entry name" value="FN3_dom"/>
</dbReference>
<dbReference type="PROSITE" id="PS50853">
    <property type="entry name" value="FN3"/>
    <property type="match status" value="1"/>
</dbReference>
<protein>
    <recommendedName>
        <fullName evidence="5">Fibronectin type-III domain-containing protein</fullName>
    </recommendedName>
</protein>
<keyword evidence="2" id="KW-0624">Polysaccharide degradation</keyword>
<dbReference type="SUPFAM" id="SSF48452">
    <property type="entry name" value="TPR-like"/>
    <property type="match status" value="1"/>
</dbReference>
<reference evidence="6" key="1">
    <citation type="journal article" date="2014" name="Int. J. Syst. Evol. Microbiol.">
        <title>Complete genome sequence of Corynebacterium casei LMG S-19264T (=DSM 44701T), isolated from a smear-ripened cheese.</title>
        <authorList>
            <consortium name="US DOE Joint Genome Institute (JGI-PGF)"/>
            <person name="Walter F."/>
            <person name="Albersmeier A."/>
            <person name="Kalinowski J."/>
            <person name="Ruckert C."/>
        </authorList>
    </citation>
    <scope>NUCLEOTIDE SEQUENCE</scope>
    <source>
        <strain evidence="6">CGMCC 4.7299</strain>
    </source>
</reference>
<feature type="compositionally biased region" description="Pro residues" evidence="3">
    <location>
        <begin position="250"/>
        <end position="260"/>
    </location>
</feature>
<reference evidence="6" key="2">
    <citation type="submission" date="2020-09" db="EMBL/GenBank/DDBJ databases">
        <authorList>
            <person name="Sun Q."/>
            <person name="Zhou Y."/>
        </authorList>
    </citation>
    <scope>NUCLEOTIDE SEQUENCE</scope>
    <source>
        <strain evidence="6">CGMCC 4.7299</strain>
    </source>
</reference>
<keyword evidence="2" id="KW-0119">Carbohydrate metabolism</keyword>
<keyword evidence="7" id="KW-1185">Reference proteome</keyword>
<dbReference type="Gene3D" id="1.25.40.10">
    <property type="entry name" value="Tetratricopeptide repeat domain"/>
    <property type="match status" value="1"/>
</dbReference>
<evidence type="ECO:0000313" key="7">
    <source>
        <dbReference type="Proteomes" id="UP000656042"/>
    </source>
</evidence>
<dbReference type="InterPro" id="IPR011990">
    <property type="entry name" value="TPR-like_helical_dom_sf"/>
</dbReference>
<dbReference type="Gene3D" id="2.60.40.10">
    <property type="entry name" value="Immunoglobulins"/>
    <property type="match status" value="1"/>
</dbReference>
<feature type="transmembrane region" description="Helical" evidence="4">
    <location>
        <begin position="370"/>
        <end position="391"/>
    </location>
</feature>
<dbReference type="Proteomes" id="UP000656042">
    <property type="component" value="Unassembled WGS sequence"/>
</dbReference>
<proteinExistence type="predicted"/>
<evidence type="ECO:0000256" key="2">
    <source>
        <dbReference type="ARBA" id="ARBA00023326"/>
    </source>
</evidence>
<keyword evidence="1" id="KW-0378">Hydrolase</keyword>
<dbReference type="EMBL" id="BMMX01000005">
    <property type="protein sequence ID" value="GGK84249.1"/>
    <property type="molecule type" value="Genomic_DNA"/>
</dbReference>
<organism evidence="6 7">
    <name type="scientific">Mangrovihabitans endophyticus</name>
    <dbReference type="NCBI Taxonomy" id="1751298"/>
    <lineage>
        <taxon>Bacteria</taxon>
        <taxon>Bacillati</taxon>
        <taxon>Actinomycetota</taxon>
        <taxon>Actinomycetes</taxon>
        <taxon>Micromonosporales</taxon>
        <taxon>Micromonosporaceae</taxon>
        <taxon>Mangrovihabitans</taxon>
    </lineage>
</organism>
<keyword evidence="1" id="KW-0326">Glycosidase</keyword>
<name>A0A8J3BZD2_9ACTN</name>
<comment type="caution">
    <text evidence="6">The sequence shown here is derived from an EMBL/GenBank/DDBJ whole genome shotgun (WGS) entry which is preliminary data.</text>
</comment>